<reference evidence="2 3" key="1">
    <citation type="submission" date="2015-06" db="EMBL/GenBank/DDBJ databases">
        <title>Survival trade-offs in plant roots during colonization by closely related pathogenic and mutualistic fungi.</title>
        <authorList>
            <person name="Hacquard S."/>
            <person name="Kracher B."/>
            <person name="Hiruma K."/>
            <person name="Weinman A."/>
            <person name="Muench P."/>
            <person name="Garrido Oter R."/>
            <person name="Ver Loren van Themaat E."/>
            <person name="Dallerey J.-F."/>
            <person name="Damm U."/>
            <person name="Henrissat B."/>
            <person name="Lespinet O."/>
            <person name="Thon M."/>
            <person name="Kemen E."/>
            <person name="McHardy A.C."/>
            <person name="Schulze-Lefert P."/>
            <person name="O'Connell R.J."/>
        </authorList>
    </citation>
    <scope>NUCLEOTIDE SEQUENCE [LARGE SCALE GENOMIC DNA]</scope>
    <source>
        <strain evidence="2 3">MAFF 238704</strain>
    </source>
</reference>
<keyword evidence="3" id="KW-1185">Reference proteome</keyword>
<comment type="caution">
    <text evidence="2">The sequence shown here is derived from an EMBL/GenBank/DDBJ whole genome shotgun (WGS) entry which is preliminary data.</text>
</comment>
<dbReference type="Proteomes" id="UP000076584">
    <property type="component" value="Unassembled WGS sequence"/>
</dbReference>
<dbReference type="AlphaFoldDB" id="A0A162PHB0"/>
<feature type="region of interest" description="Disordered" evidence="1">
    <location>
        <begin position="1"/>
        <end position="22"/>
    </location>
</feature>
<dbReference type="EMBL" id="LFIW01000334">
    <property type="protein sequence ID" value="KZL87141.1"/>
    <property type="molecule type" value="Genomic_DNA"/>
</dbReference>
<organism evidence="2 3">
    <name type="scientific">Colletotrichum incanum</name>
    <name type="common">Soybean anthracnose fungus</name>
    <dbReference type="NCBI Taxonomy" id="1573173"/>
    <lineage>
        <taxon>Eukaryota</taxon>
        <taxon>Fungi</taxon>
        <taxon>Dikarya</taxon>
        <taxon>Ascomycota</taxon>
        <taxon>Pezizomycotina</taxon>
        <taxon>Sordariomycetes</taxon>
        <taxon>Hypocreomycetidae</taxon>
        <taxon>Glomerellales</taxon>
        <taxon>Glomerellaceae</taxon>
        <taxon>Colletotrichum</taxon>
        <taxon>Colletotrichum spaethianum species complex</taxon>
    </lineage>
</organism>
<protein>
    <submittedName>
        <fullName evidence="2">Uncharacterized protein</fullName>
    </submittedName>
</protein>
<proteinExistence type="predicted"/>
<gene>
    <name evidence="2" type="ORF">CI238_01639</name>
</gene>
<accession>A0A162PHB0</accession>
<evidence type="ECO:0000313" key="2">
    <source>
        <dbReference type="EMBL" id="KZL87141.1"/>
    </source>
</evidence>
<sequence>MTSTAAISKRSPDAESDGGSTLVRTEALCSGATSVVKFPSPLKQAYTSSNPLATPSALRSVKFPSLESLTRSPRSESTISVNKSSFHHGRNLSVPRGQVVSIFDDDPFITSQPGPQTFRIGSPTDKRSTSAAEKVACQVANTRSLTHHGYHGPVEVGDFICLIDPYTGEPDPIAVNQPKVKGNTVIRDFRSQKDLSDIMPSDNGNAEWGRKGEFKGFEESIAAAWNPGMPATVEESADKVFTLSGKDAFMGARLPEGNNDLLVKAQAPPATMKLGPTPYWIKEANETLGIPNEDDDNEEGLFEYCDFEHCT</sequence>
<evidence type="ECO:0000256" key="1">
    <source>
        <dbReference type="SAM" id="MobiDB-lite"/>
    </source>
</evidence>
<evidence type="ECO:0000313" key="3">
    <source>
        <dbReference type="Proteomes" id="UP000076584"/>
    </source>
</evidence>
<name>A0A162PHB0_COLIC</name>